<dbReference type="AlphaFoldDB" id="A0A383BYG2"/>
<accession>A0A383BYG2</accession>
<dbReference type="GO" id="GO:0005886">
    <property type="term" value="C:plasma membrane"/>
    <property type="evidence" value="ECO:0007669"/>
    <property type="project" value="TreeGrafter"/>
</dbReference>
<sequence>MEAFFSGSEIGMISINRIKLKRKADEGDKSAQKILNLLETPEDLFATTSLGTNLAVVTSTAVFTAYMVAHLGDMGEILAMVFISPIILFGGEILPKVIFQNRADTIMPVLVHPLHFFYKMFLPAINFFTGISKIFTKPIENENQKNSQTVSRDQIRQVLSLESQTTSLDVQEIKMIHRIFNFGEITVEQCMVPLVQI</sequence>
<feature type="transmembrane region" description="Helical" evidence="3">
    <location>
        <begin position="77"/>
        <end position="95"/>
    </location>
</feature>
<reference evidence="5" key="1">
    <citation type="submission" date="2018-05" db="EMBL/GenBank/DDBJ databases">
        <authorList>
            <person name="Lanie J.A."/>
            <person name="Ng W.-L."/>
            <person name="Kazmierczak K.M."/>
            <person name="Andrzejewski T.M."/>
            <person name="Davidsen T.M."/>
            <person name="Wayne K.J."/>
            <person name="Tettelin H."/>
            <person name="Glass J.I."/>
            <person name="Rusch D."/>
            <person name="Podicherti R."/>
            <person name="Tsui H.-C.T."/>
            <person name="Winkler M.E."/>
        </authorList>
    </citation>
    <scope>NUCLEOTIDE SEQUENCE</scope>
</reference>
<dbReference type="InterPro" id="IPR002550">
    <property type="entry name" value="CNNM"/>
</dbReference>
<name>A0A383BYG2_9ZZZZ</name>
<dbReference type="Pfam" id="PF01595">
    <property type="entry name" value="CNNM"/>
    <property type="match status" value="1"/>
</dbReference>
<feature type="domain" description="CNNM transmembrane" evidence="4">
    <location>
        <begin position="1"/>
        <end position="172"/>
    </location>
</feature>
<proteinExistence type="predicted"/>
<dbReference type="PANTHER" id="PTHR22777">
    <property type="entry name" value="HEMOLYSIN-RELATED"/>
    <property type="match status" value="1"/>
</dbReference>
<dbReference type="EMBL" id="UINC01204508">
    <property type="protein sequence ID" value="SVE25266.1"/>
    <property type="molecule type" value="Genomic_DNA"/>
</dbReference>
<gene>
    <name evidence="5" type="ORF">METZ01_LOCUS478120</name>
</gene>
<feature type="non-terminal residue" evidence="5">
    <location>
        <position position="197"/>
    </location>
</feature>
<evidence type="ECO:0000256" key="1">
    <source>
        <dbReference type="ARBA" id="ARBA00022737"/>
    </source>
</evidence>
<keyword evidence="2" id="KW-0129">CBS domain</keyword>
<evidence type="ECO:0000256" key="3">
    <source>
        <dbReference type="SAM" id="Phobius"/>
    </source>
</evidence>
<feature type="transmembrane region" description="Helical" evidence="3">
    <location>
        <begin position="115"/>
        <end position="135"/>
    </location>
</feature>
<feature type="transmembrane region" description="Helical" evidence="3">
    <location>
        <begin position="44"/>
        <end position="65"/>
    </location>
</feature>
<evidence type="ECO:0000256" key="2">
    <source>
        <dbReference type="ARBA" id="ARBA00023122"/>
    </source>
</evidence>
<keyword evidence="3" id="KW-1133">Transmembrane helix</keyword>
<protein>
    <recommendedName>
        <fullName evidence="4">CNNM transmembrane domain-containing protein</fullName>
    </recommendedName>
</protein>
<keyword evidence="3" id="KW-0812">Transmembrane</keyword>
<dbReference type="PROSITE" id="PS51846">
    <property type="entry name" value="CNNM"/>
    <property type="match status" value="1"/>
</dbReference>
<keyword evidence="1" id="KW-0677">Repeat</keyword>
<evidence type="ECO:0000313" key="5">
    <source>
        <dbReference type="EMBL" id="SVE25266.1"/>
    </source>
</evidence>
<dbReference type="PANTHER" id="PTHR22777:SF17">
    <property type="entry name" value="UPF0053 PROTEIN SLL0260"/>
    <property type="match status" value="1"/>
</dbReference>
<keyword evidence="3" id="KW-0472">Membrane</keyword>
<organism evidence="5">
    <name type="scientific">marine metagenome</name>
    <dbReference type="NCBI Taxonomy" id="408172"/>
    <lineage>
        <taxon>unclassified sequences</taxon>
        <taxon>metagenomes</taxon>
        <taxon>ecological metagenomes</taxon>
    </lineage>
</organism>
<evidence type="ECO:0000259" key="4">
    <source>
        <dbReference type="PROSITE" id="PS51846"/>
    </source>
</evidence>